<feature type="region of interest" description="Disordered" evidence="7">
    <location>
        <begin position="1"/>
        <end position="54"/>
    </location>
</feature>
<feature type="compositionally biased region" description="Basic and acidic residues" evidence="7">
    <location>
        <begin position="26"/>
        <end position="54"/>
    </location>
</feature>
<protein>
    <recommendedName>
        <fullName evidence="6">Reticulon-like protein</fullName>
    </recommendedName>
</protein>
<evidence type="ECO:0000256" key="5">
    <source>
        <dbReference type="ARBA" id="ARBA00023136"/>
    </source>
</evidence>
<dbReference type="AlphaFoldDB" id="A0A9Q1QUX0"/>
<proteinExistence type="predicted"/>
<evidence type="ECO:0000256" key="6">
    <source>
        <dbReference type="RuleBase" id="RU363132"/>
    </source>
</evidence>
<reference evidence="9" key="1">
    <citation type="submission" date="2022-04" db="EMBL/GenBank/DDBJ databases">
        <title>Carnegiea gigantea Genome sequencing and assembly v2.</title>
        <authorList>
            <person name="Copetti D."/>
            <person name="Sanderson M.J."/>
            <person name="Burquez A."/>
            <person name="Wojciechowski M.F."/>
        </authorList>
    </citation>
    <scope>NUCLEOTIDE SEQUENCE</scope>
    <source>
        <strain evidence="9">SGP5-SGP5p</strain>
        <tissue evidence="9">Aerial part</tissue>
    </source>
</reference>
<evidence type="ECO:0000313" key="9">
    <source>
        <dbReference type="EMBL" id="KAJ8453165.1"/>
    </source>
</evidence>
<evidence type="ECO:0000256" key="2">
    <source>
        <dbReference type="ARBA" id="ARBA00022692"/>
    </source>
</evidence>
<evidence type="ECO:0000259" key="8">
    <source>
        <dbReference type="PROSITE" id="PS50845"/>
    </source>
</evidence>
<comment type="caution">
    <text evidence="9">The sequence shown here is derived from an EMBL/GenBank/DDBJ whole genome shotgun (WGS) entry which is preliminary data.</text>
</comment>
<dbReference type="PROSITE" id="PS50845">
    <property type="entry name" value="RETICULON"/>
    <property type="match status" value="1"/>
</dbReference>
<dbReference type="InterPro" id="IPR003388">
    <property type="entry name" value="Reticulon"/>
</dbReference>
<dbReference type="Pfam" id="PF02453">
    <property type="entry name" value="Reticulon"/>
    <property type="match status" value="1"/>
</dbReference>
<feature type="domain" description="Reticulon" evidence="8">
    <location>
        <begin position="60"/>
        <end position="159"/>
    </location>
</feature>
<dbReference type="GO" id="GO:0005789">
    <property type="term" value="C:endoplasmic reticulum membrane"/>
    <property type="evidence" value="ECO:0007669"/>
    <property type="project" value="UniProtKB-SubCell"/>
</dbReference>
<dbReference type="InterPro" id="IPR045064">
    <property type="entry name" value="Reticulon-like"/>
</dbReference>
<keyword evidence="4 6" id="KW-1133">Transmembrane helix</keyword>
<feature type="transmembrane region" description="Helical" evidence="6">
    <location>
        <begin position="96"/>
        <end position="115"/>
    </location>
</feature>
<dbReference type="PANTHER" id="PTHR10994:SF145">
    <property type="entry name" value="RETICULON-LIKE PROTEIN B13"/>
    <property type="match status" value="1"/>
</dbReference>
<keyword evidence="3 6" id="KW-0256">Endoplasmic reticulum</keyword>
<dbReference type="GO" id="GO:0009617">
    <property type="term" value="P:response to bacterium"/>
    <property type="evidence" value="ECO:0007669"/>
    <property type="project" value="InterPro"/>
</dbReference>
<dbReference type="EMBL" id="JAKOGI010000001">
    <property type="protein sequence ID" value="KAJ8453165.1"/>
    <property type="molecule type" value="Genomic_DNA"/>
</dbReference>
<feature type="compositionally biased region" description="Polar residues" evidence="7">
    <location>
        <begin position="1"/>
        <end position="11"/>
    </location>
</feature>
<evidence type="ECO:0000313" key="10">
    <source>
        <dbReference type="Proteomes" id="UP001153076"/>
    </source>
</evidence>
<dbReference type="OrthoDB" id="567788at2759"/>
<evidence type="ECO:0000256" key="7">
    <source>
        <dbReference type="SAM" id="MobiDB-lite"/>
    </source>
</evidence>
<name>A0A9Q1QUX0_9CARY</name>
<feature type="transmembrane region" description="Helical" evidence="6">
    <location>
        <begin position="71"/>
        <end position="90"/>
    </location>
</feature>
<dbReference type="PANTHER" id="PTHR10994">
    <property type="entry name" value="RETICULON"/>
    <property type="match status" value="1"/>
</dbReference>
<keyword evidence="2 6" id="KW-0812">Transmembrane</keyword>
<organism evidence="9 10">
    <name type="scientific">Carnegiea gigantea</name>
    <dbReference type="NCBI Taxonomy" id="171969"/>
    <lineage>
        <taxon>Eukaryota</taxon>
        <taxon>Viridiplantae</taxon>
        <taxon>Streptophyta</taxon>
        <taxon>Embryophyta</taxon>
        <taxon>Tracheophyta</taxon>
        <taxon>Spermatophyta</taxon>
        <taxon>Magnoliopsida</taxon>
        <taxon>eudicotyledons</taxon>
        <taxon>Gunneridae</taxon>
        <taxon>Pentapetalae</taxon>
        <taxon>Caryophyllales</taxon>
        <taxon>Cactineae</taxon>
        <taxon>Cactaceae</taxon>
        <taxon>Cactoideae</taxon>
        <taxon>Echinocereeae</taxon>
        <taxon>Carnegiea</taxon>
    </lineage>
</organism>
<gene>
    <name evidence="9" type="ORF">Cgig2_008049</name>
</gene>
<keyword evidence="10" id="KW-1185">Reference proteome</keyword>
<sequence length="159" mass="18202">MSDSDTNSPTPQEVIEETSDNSASPEKGEAGEKKVLETDHRDRDGDVRDDHHGKEEEGVVRDIIMWRRRKVSGVLVAVATVLWVMLEIYSFNFLPLASYTAMGTMVGMTVPVIYVKKEEQIKAYGERVRQQATRLYTKFDDKVLSKFKSKEEMKQKKVE</sequence>
<accession>A0A9Q1QUX0</accession>
<comment type="subcellular location">
    <subcellularLocation>
        <location evidence="1 6">Endoplasmic reticulum membrane</location>
        <topology evidence="1 6">Multi-pass membrane protein</topology>
    </subcellularLocation>
</comment>
<evidence type="ECO:0000256" key="1">
    <source>
        <dbReference type="ARBA" id="ARBA00004477"/>
    </source>
</evidence>
<keyword evidence="5 6" id="KW-0472">Membrane</keyword>
<evidence type="ECO:0000256" key="3">
    <source>
        <dbReference type="ARBA" id="ARBA00022824"/>
    </source>
</evidence>
<dbReference type="Proteomes" id="UP001153076">
    <property type="component" value="Unassembled WGS sequence"/>
</dbReference>
<evidence type="ECO:0000256" key="4">
    <source>
        <dbReference type="ARBA" id="ARBA00022989"/>
    </source>
</evidence>